<protein>
    <recommendedName>
        <fullName evidence="3">1-phosphatidylinositol phosphodiesterase</fullName>
        <ecNumber evidence="2">4.6.1.13</ecNumber>
    </recommendedName>
    <alternativeName>
        <fullName evidence="4">Phosphatidylinositol diacylglycerol-lyase</fullName>
    </alternativeName>
    <alternativeName>
        <fullName evidence="5">Phosphatidylinositol-specific phospholipase C</fullName>
    </alternativeName>
</protein>
<dbReference type="SMART" id="SM00148">
    <property type="entry name" value="PLCXc"/>
    <property type="match status" value="1"/>
</dbReference>
<dbReference type="Gene3D" id="3.20.20.190">
    <property type="entry name" value="Phosphatidylinositol (PI) phosphodiesterase"/>
    <property type="match status" value="1"/>
</dbReference>
<dbReference type="EC" id="4.6.1.13" evidence="2"/>
<evidence type="ECO:0000259" key="6">
    <source>
        <dbReference type="SMART" id="SM00148"/>
    </source>
</evidence>
<sequence length="468" mass="52406">MATIRDNDVYFNLPSGYNIVSGKYIVTGSSVTGGQPSDVQKGSVLTCGSDGRFRFRVGRKGSGAVANWFNSQVDTAKNTTFGHAAGSLNFAFIGTLELTIQSSKETKNYQFSDVVLAQGKSGSSNNWWFGGKNCERIGDNQVKMLSADKSVQLTCQRGGNDVSTVFVTEISINRIWMKDIADDKYIDQLNIPGTHDTCTYTAGDAEAFGFVKTQSLDILSQLHAGIRYLDIRCRHIADRFTIHHGIVYLNLNFDNVLNDCIKFLKNNPTETILMQVKKEHTEEGNTSGRTFYDTFKYYIAEYQKSNPNLFYLENTIPRLKDVRGKIVVIRRFDIDDNRIVCGVNTPYEDNATFSVDVGNGTVEIQDEYDFSNVNNKWSAIDRLLSQSKNKNMNQRQWFINYTSAAISLNAGNVFSGDTPRGIAERINPKLSSYMGNNLQAFLGTIIIDFPENPSLDSTVDQIINRNFK</sequence>
<dbReference type="PANTHER" id="PTHR13593">
    <property type="match status" value="1"/>
</dbReference>
<proteinExistence type="predicted"/>
<dbReference type="InterPro" id="IPR051057">
    <property type="entry name" value="PI-PLC_domain"/>
</dbReference>
<dbReference type="Pfam" id="PF00388">
    <property type="entry name" value="PI-PLC-X"/>
    <property type="match status" value="1"/>
</dbReference>
<dbReference type="SUPFAM" id="SSF51695">
    <property type="entry name" value="PLC-like phosphodiesterases"/>
    <property type="match status" value="1"/>
</dbReference>
<evidence type="ECO:0000313" key="7">
    <source>
        <dbReference type="EMBL" id="CAI3952207.1"/>
    </source>
</evidence>
<evidence type="ECO:0000256" key="3">
    <source>
        <dbReference type="ARBA" id="ARBA00019758"/>
    </source>
</evidence>
<accession>A0ABN8WG68</accession>
<dbReference type="PANTHER" id="PTHR13593:SF113">
    <property type="entry name" value="SI:DKEY-266F7.9"/>
    <property type="match status" value="1"/>
</dbReference>
<dbReference type="EMBL" id="CAMXCH010000003">
    <property type="protein sequence ID" value="CAI3952207.1"/>
    <property type="molecule type" value="Genomic_DNA"/>
</dbReference>
<comment type="caution">
    <text evidence="7">The sequence shown here is derived from an EMBL/GenBank/DDBJ whole genome shotgun (WGS) entry which is preliminary data.</text>
</comment>
<evidence type="ECO:0000256" key="1">
    <source>
        <dbReference type="ARBA" id="ARBA00001316"/>
    </source>
</evidence>
<name>A0ABN8WG68_9PROT</name>
<dbReference type="RefSeq" id="WP_282024349.1">
    <property type="nucleotide sequence ID" value="NZ_CAMXCH010000003.1"/>
</dbReference>
<evidence type="ECO:0000256" key="4">
    <source>
        <dbReference type="ARBA" id="ARBA00030474"/>
    </source>
</evidence>
<evidence type="ECO:0000313" key="8">
    <source>
        <dbReference type="Proteomes" id="UP001154272"/>
    </source>
</evidence>
<feature type="domain" description="Phosphatidylinositol-specific phospholipase C X" evidence="6">
    <location>
        <begin position="182"/>
        <end position="331"/>
    </location>
</feature>
<dbReference type="InterPro" id="IPR000909">
    <property type="entry name" value="PLipase_C_PInositol-sp_X_dom"/>
</dbReference>
<dbReference type="InterPro" id="IPR017946">
    <property type="entry name" value="PLC-like_Pdiesterase_TIM-brl"/>
</dbReference>
<evidence type="ECO:0000256" key="2">
    <source>
        <dbReference type="ARBA" id="ARBA00012581"/>
    </source>
</evidence>
<dbReference type="Proteomes" id="UP001154272">
    <property type="component" value="Unassembled WGS sequence"/>
</dbReference>
<keyword evidence="8" id="KW-1185">Reference proteome</keyword>
<dbReference type="CDD" id="cd08586">
    <property type="entry name" value="PI-PLCc_BcPLC_like"/>
    <property type="match status" value="1"/>
</dbReference>
<evidence type="ECO:0000256" key="5">
    <source>
        <dbReference type="ARBA" id="ARBA00030782"/>
    </source>
</evidence>
<comment type="catalytic activity">
    <reaction evidence="1">
        <text>a 1,2-diacyl-sn-glycero-3-phospho-(1D-myo-inositol) = 1D-myo-inositol 1,2-cyclic phosphate + a 1,2-diacyl-sn-glycerol</text>
        <dbReference type="Rhea" id="RHEA:17093"/>
        <dbReference type="ChEBI" id="CHEBI:17815"/>
        <dbReference type="ChEBI" id="CHEBI:57880"/>
        <dbReference type="ChEBI" id="CHEBI:58484"/>
        <dbReference type="EC" id="4.6.1.13"/>
    </reaction>
</comment>
<organism evidence="7 8">
    <name type="scientific">Commensalibacter papalotli</name>
    <name type="common">ex Botero et al. 2024</name>
    <dbReference type="NCBI Taxonomy" id="2972766"/>
    <lineage>
        <taxon>Bacteria</taxon>
        <taxon>Pseudomonadati</taxon>
        <taxon>Pseudomonadota</taxon>
        <taxon>Alphaproteobacteria</taxon>
        <taxon>Acetobacterales</taxon>
        <taxon>Acetobacteraceae</taxon>
    </lineage>
</organism>
<gene>
    <name evidence="7" type="ORF">R83534S58_LOCUS1782</name>
</gene>
<reference evidence="7" key="1">
    <citation type="submission" date="2022-10" db="EMBL/GenBank/DDBJ databases">
        <authorList>
            <person name="Botero Cardona J."/>
        </authorList>
    </citation>
    <scope>NUCLEOTIDE SEQUENCE</scope>
    <source>
        <strain evidence="7">R-83534</strain>
    </source>
</reference>
<dbReference type="PROSITE" id="PS50007">
    <property type="entry name" value="PIPLC_X_DOMAIN"/>
    <property type="match status" value="1"/>
</dbReference>